<name>A0A399NPH4_9MICO</name>
<proteinExistence type="predicted"/>
<evidence type="ECO:0000256" key="1">
    <source>
        <dbReference type="SAM" id="MobiDB-lite"/>
    </source>
</evidence>
<comment type="caution">
    <text evidence="2">The sequence shown here is derived from an EMBL/GenBank/DDBJ whole genome shotgun (WGS) entry which is preliminary data.</text>
</comment>
<feature type="region of interest" description="Disordered" evidence="1">
    <location>
        <begin position="54"/>
        <end position="136"/>
    </location>
</feature>
<feature type="compositionally biased region" description="Low complexity" evidence="1">
    <location>
        <begin position="54"/>
        <end position="75"/>
    </location>
</feature>
<protein>
    <submittedName>
        <fullName evidence="2">Uncharacterized protein</fullName>
    </submittedName>
</protein>
<evidence type="ECO:0000313" key="2">
    <source>
        <dbReference type="EMBL" id="RII94526.1"/>
    </source>
</evidence>
<feature type="non-terminal residue" evidence="2">
    <location>
        <position position="136"/>
    </location>
</feature>
<organism evidence="2 3">
    <name type="scientific">Clavibacter michiganensis</name>
    <dbReference type="NCBI Taxonomy" id="28447"/>
    <lineage>
        <taxon>Bacteria</taxon>
        <taxon>Bacillati</taxon>
        <taxon>Actinomycetota</taxon>
        <taxon>Actinomycetes</taxon>
        <taxon>Micrococcales</taxon>
        <taxon>Microbacteriaceae</taxon>
        <taxon>Clavibacter</taxon>
    </lineage>
</organism>
<evidence type="ECO:0000313" key="3">
    <source>
        <dbReference type="Proteomes" id="UP000266298"/>
    </source>
</evidence>
<gene>
    <name evidence="2" type="ORF">DZF96_15015</name>
</gene>
<dbReference type="EMBL" id="QWEC01000360">
    <property type="protein sequence ID" value="RII94526.1"/>
    <property type="molecule type" value="Genomic_DNA"/>
</dbReference>
<dbReference type="AlphaFoldDB" id="A0A399NPH4"/>
<sequence>MGCRSASENMLLSSVRPSWSGAVASASGGTAASGASVGIVGESTEVPVAVRSSSTSDAALSSETATASALPAARWTRVRRRTRGGRDAADGLSPASSAETGRRDAGATMGLDFTRGGVGATTTAGAVRGEGAVARR</sequence>
<accession>A0A399NPH4</accession>
<feature type="compositionally biased region" description="Low complexity" evidence="1">
    <location>
        <begin position="120"/>
        <end position="136"/>
    </location>
</feature>
<dbReference type="Proteomes" id="UP000266298">
    <property type="component" value="Unassembled WGS sequence"/>
</dbReference>
<reference evidence="2 3" key="1">
    <citation type="submission" date="2018-08" db="EMBL/GenBank/DDBJ databases">
        <title>Genome Sequence of Clavibacter michiganensis Subspecies type strains, and the Atypical Peach-Colored Strains Isolated from Tomato.</title>
        <authorList>
            <person name="Osdaghi E."/>
            <person name="Portier P."/>
            <person name="Briand M."/>
            <person name="Jacques M.-A."/>
        </authorList>
    </citation>
    <scope>NUCLEOTIDE SEQUENCE [LARGE SCALE GENOMIC DNA]</scope>
    <source>
        <strain evidence="2 3">CFBP 7493</strain>
    </source>
</reference>